<dbReference type="PANTHER" id="PTHR37523:SF1">
    <property type="entry name" value="CALCINEURIN-LIKE PHOSPHOESTERASE DOMAIN-CONTAINING PROTEIN"/>
    <property type="match status" value="1"/>
</dbReference>
<dbReference type="OrthoDB" id="332939at2"/>
<name>A0A2K4ZPA1_9FIRM</name>
<sequence>MKILYVTDLHGDKNKYRKSLDIAVEKNISVIVNGGDMLPKLGERHLEQPIFINEFLKGYFSELQRHGITYLAMLGNDDLLSVDGLFDTVCGEYENVHNIAGKKVRIGGYEFIGMNHILDHPFGCKDRVVTETHYIPQRQLSPVAGISNEYGYDRIYNWLEYSRTELPYMCDILNDLPEPENPQQTVYVMHMPPAGLRLGQLLYQDLDIGSVDIYEFLKERQPLLSLHGHIHESPDTQKGRWINQIRSTACIQTGQTELHDNDMVYAEIDLQSREYSRKVINVK</sequence>
<gene>
    <name evidence="2" type="ORF">AMURIS_05072</name>
</gene>
<organism evidence="2 3">
    <name type="scientific">Acetatifactor muris</name>
    <dbReference type="NCBI Taxonomy" id="879566"/>
    <lineage>
        <taxon>Bacteria</taxon>
        <taxon>Bacillati</taxon>
        <taxon>Bacillota</taxon>
        <taxon>Clostridia</taxon>
        <taxon>Lachnospirales</taxon>
        <taxon>Lachnospiraceae</taxon>
        <taxon>Acetatifactor</taxon>
    </lineage>
</organism>
<reference evidence="2 3" key="1">
    <citation type="submission" date="2018-01" db="EMBL/GenBank/DDBJ databases">
        <authorList>
            <person name="Gaut B.S."/>
            <person name="Morton B.R."/>
            <person name="Clegg M.T."/>
            <person name="Duvall M.R."/>
        </authorList>
    </citation>
    <scope>NUCLEOTIDE SEQUENCE [LARGE SCALE GENOMIC DNA]</scope>
    <source>
        <strain evidence="2">GP69</strain>
    </source>
</reference>
<dbReference type="Gene3D" id="3.60.21.10">
    <property type="match status" value="1"/>
</dbReference>
<dbReference type="PANTHER" id="PTHR37523">
    <property type="entry name" value="METALLOPHOSPHOESTERASE"/>
    <property type="match status" value="1"/>
</dbReference>
<dbReference type="Proteomes" id="UP000236311">
    <property type="component" value="Unassembled WGS sequence"/>
</dbReference>
<feature type="domain" description="Calcineurin-like phosphoesterase" evidence="1">
    <location>
        <begin position="1"/>
        <end position="232"/>
    </location>
</feature>
<dbReference type="InterPro" id="IPR029052">
    <property type="entry name" value="Metallo-depent_PP-like"/>
</dbReference>
<dbReference type="SUPFAM" id="SSF56300">
    <property type="entry name" value="Metallo-dependent phosphatases"/>
    <property type="match status" value="1"/>
</dbReference>
<evidence type="ECO:0000313" key="2">
    <source>
        <dbReference type="EMBL" id="SOY32314.1"/>
    </source>
</evidence>
<accession>A0A2K4ZPA1</accession>
<proteinExistence type="predicted"/>
<evidence type="ECO:0000313" key="3">
    <source>
        <dbReference type="Proteomes" id="UP000236311"/>
    </source>
</evidence>
<protein>
    <submittedName>
        <fullName evidence="2">Calcineurin-like phosphoesterase</fullName>
    </submittedName>
</protein>
<dbReference type="AlphaFoldDB" id="A0A2K4ZPA1"/>
<dbReference type="Pfam" id="PF00149">
    <property type="entry name" value="Metallophos"/>
    <property type="match status" value="1"/>
</dbReference>
<dbReference type="RefSeq" id="WP_103242264.1">
    <property type="nucleotide sequence ID" value="NZ_JANJZD010000051.1"/>
</dbReference>
<evidence type="ECO:0000259" key="1">
    <source>
        <dbReference type="Pfam" id="PF00149"/>
    </source>
</evidence>
<dbReference type="GO" id="GO:0016787">
    <property type="term" value="F:hydrolase activity"/>
    <property type="evidence" value="ECO:0007669"/>
    <property type="project" value="InterPro"/>
</dbReference>
<dbReference type="EMBL" id="OFSM01000045">
    <property type="protein sequence ID" value="SOY32314.1"/>
    <property type="molecule type" value="Genomic_DNA"/>
</dbReference>
<dbReference type="InterPro" id="IPR004843">
    <property type="entry name" value="Calcineurin-like_PHP"/>
</dbReference>
<keyword evidence="3" id="KW-1185">Reference proteome</keyword>